<dbReference type="OrthoDB" id="3219396at2759"/>
<dbReference type="Pfam" id="PF12937">
    <property type="entry name" value="F-box-like"/>
    <property type="match status" value="1"/>
</dbReference>
<evidence type="ECO:0000259" key="2">
    <source>
        <dbReference type="PROSITE" id="PS50181"/>
    </source>
</evidence>
<dbReference type="SMART" id="SM00256">
    <property type="entry name" value="FBOX"/>
    <property type="match status" value="1"/>
</dbReference>
<proteinExistence type="predicted"/>
<dbReference type="SUPFAM" id="SSF81383">
    <property type="entry name" value="F-box domain"/>
    <property type="match status" value="1"/>
</dbReference>
<dbReference type="RefSeq" id="XP_022087182.1">
    <property type="nucleotide sequence ID" value="XM_022231490.1"/>
</dbReference>
<dbReference type="PROSITE" id="PS50181">
    <property type="entry name" value="FBOX"/>
    <property type="match status" value="1"/>
</dbReference>
<keyword evidence="3" id="KW-1185">Reference proteome</keyword>
<feature type="domain" description="F-box" evidence="2">
    <location>
        <begin position="121"/>
        <end position="167"/>
    </location>
</feature>
<name>A0A8B7Y3R9_ACAPL</name>
<evidence type="ECO:0000313" key="3">
    <source>
        <dbReference type="Proteomes" id="UP000694845"/>
    </source>
</evidence>
<dbReference type="Gene3D" id="1.20.1280.50">
    <property type="match status" value="1"/>
</dbReference>
<dbReference type="InterPro" id="IPR036047">
    <property type="entry name" value="F-box-like_dom_sf"/>
</dbReference>
<dbReference type="Proteomes" id="UP000694845">
    <property type="component" value="Unplaced"/>
</dbReference>
<dbReference type="OMA" id="HYSVIAQ"/>
<dbReference type="KEGG" id="aplc:110977401"/>
<dbReference type="PANTHER" id="PTHR16008">
    <property type="entry name" value="F-BOX ONLY PROTEIN 4"/>
    <property type="match status" value="1"/>
</dbReference>
<dbReference type="GO" id="GO:0000209">
    <property type="term" value="P:protein polyubiquitination"/>
    <property type="evidence" value="ECO:0007669"/>
    <property type="project" value="TreeGrafter"/>
</dbReference>
<evidence type="ECO:0000256" key="1">
    <source>
        <dbReference type="SAM" id="MobiDB-lite"/>
    </source>
</evidence>
<evidence type="ECO:0000313" key="4">
    <source>
        <dbReference type="RefSeq" id="XP_022087182.1"/>
    </source>
</evidence>
<dbReference type="Gene3D" id="3.40.50.300">
    <property type="entry name" value="P-loop containing nucleotide triphosphate hydrolases"/>
    <property type="match status" value="1"/>
</dbReference>
<dbReference type="GeneID" id="110977401"/>
<accession>A0A8B7Y3R9</accession>
<dbReference type="InterPro" id="IPR039588">
    <property type="entry name" value="FBXO4"/>
</dbReference>
<protein>
    <submittedName>
        <fullName evidence="4">F-box only protein 4-like isoform X1</fullName>
    </submittedName>
</protein>
<reference evidence="4" key="1">
    <citation type="submission" date="2025-08" db="UniProtKB">
        <authorList>
            <consortium name="RefSeq"/>
        </authorList>
    </citation>
    <scope>IDENTIFICATION</scope>
</reference>
<dbReference type="GO" id="GO:0031146">
    <property type="term" value="P:SCF-dependent proteasomal ubiquitin-dependent protein catabolic process"/>
    <property type="evidence" value="ECO:0007669"/>
    <property type="project" value="InterPro"/>
</dbReference>
<dbReference type="GO" id="GO:0019005">
    <property type="term" value="C:SCF ubiquitin ligase complex"/>
    <property type="evidence" value="ECO:0007669"/>
    <property type="project" value="TreeGrafter"/>
</dbReference>
<dbReference type="CTD" id="26272"/>
<gene>
    <name evidence="4" type="primary">LOC110977401</name>
</gene>
<dbReference type="InterPro" id="IPR027417">
    <property type="entry name" value="P-loop_NTPase"/>
</dbReference>
<organism evidence="3 4">
    <name type="scientific">Acanthaster planci</name>
    <name type="common">Crown-of-thorns starfish</name>
    <dbReference type="NCBI Taxonomy" id="133434"/>
    <lineage>
        <taxon>Eukaryota</taxon>
        <taxon>Metazoa</taxon>
        <taxon>Echinodermata</taxon>
        <taxon>Eleutherozoa</taxon>
        <taxon>Asterozoa</taxon>
        <taxon>Asteroidea</taxon>
        <taxon>Valvatacea</taxon>
        <taxon>Valvatida</taxon>
        <taxon>Acanthasteridae</taxon>
        <taxon>Acanthaster</taxon>
    </lineage>
</organism>
<dbReference type="AlphaFoldDB" id="A0A8B7Y3R9"/>
<dbReference type="PANTHER" id="PTHR16008:SF4">
    <property type="entry name" value="F-BOX ONLY PROTEIN 4"/>
    <property type="match status" value="1"/>
</dbReference>
<feature type="region of interest" description="Disordered" evidence="1">
    <location>
        <begin position="317"/>
        <end position="337"/>
    </location>
</feature>
<dbReference type="InterPro" id="IPR001810">
    <property type="entry name" value="F-box_dom"/>
</dbReference>
<sequence length="452" mass="50058">MFGDSTTVADVRQIMAKRAAAAETSETSVSVLGLEHLENTLLNSLRYLVNMSREAAGQDHGSRSDGVDVEAGVTVGRTDHRDREDRSANLYHGDEAILRERQEEVDRGAGECFCNSHEEKELNLMELPVQVLLHIFSFLGAQDISSVGSTCRQCHSLCSDQLLWKDALEKDKLCWRRVDHRSNPALYEEVNSDLTYKEIYMRCSPKFQRESSGFNLLKLPRLLWSFIPHKPPKVVMFGPGLESNSTTLVRKFLGSGSDVFKVRGVFPALLPGSVGTGFQVSVNGKLDMRLITLYSGTKLDRENPTAGETRAQRNRLLQAAPGSSPQGGGEEAGRGDDCVTYEPTSTIKELCRNVDAFIFVVDAMVGLESMATDSRPELFALMNDRWTAQKCPLVLLSCVPNPETARVPCVTMAKELALHQLNRAWKMFDVDVSDLSGVVEAVTWLVEIAQGR</sequence>